<proteinExistence type="predicted"/>
<dbReference type="InterPro" id="IPR013378">
    <property type="entry name" value="InlB-like_B-rpt"/>
</dbReference>
<feature type="chain" id="PRO_5001920936" description="Repeat protein" evidence="3">
    <location>
        <begin position="27"/>
        <end position="2283"/>
    </location>
</feature>
<feature type="signal peptide" evidence="3">
    <location>
        <begin position="1"/>
        <end position="26"/>
    </location>
</feature>
<dbReference type="Gene3D" id="2.60.40.4270">
    <property type="entry name" value="Listeria-Bacteroides repeat domain"/>
    <property type="match status" value="1"/>
</dbReference>
<dbReference type="Pfam" id="PF09479">
    <property type="entry name" value="Flg_new"/>
    <property type="match status" value="2"/>
</dbReference>
<feature type="compositionally biased region" description="Basic and acidic residues" evidence="2">
    <location>
        <begin position="2171"/>
        <end position="2192"/>
    </location>
</feature>
<feature type="region of interest" description="Disordered" evidence="2">
    <location>
        <begin position="2093"/>
        <end position="2200"/>
    </location>
</feature>
<name>A0A095X6U4_9FIRM</name>
<feature type="compositionally biased region" description="Basic and acidic residues" evidence="2">
    <location>
        <begin position="763"/>
        <end position="789"/>
    </location>
</feature>
<dbReference type="eggNOG" id="COG2247">
    <property type="taxonomic scope" value="Bacteria"/>
</dbReference>
<feature type="compositionally biased region" description="Polar residues" evidence="2">
    <location>
        <begin position="2152"/>
        <end position="2164"/>
    </location>
</feature>
<feature type="compositionally biased region" description="Basic and acidic residues" evidence="2">
    <location>
        <begin position="2127"/>
        <end position="2138"/>
    </location>
</feature>
<sequence>MKVAKRILAFVTSLTMVASNITPVFAGKFESEYNDINKDKRYPLVDKTIINNLPNKEIYDLKEGDSITNPDEPSVYTYRWSYKRPVTGRRTNFKEMELASQPYVASVGENASDEEKAKVNYNLNPPTLKGYKKPDGEYIASYDFIRKNASKKEGLLHNGTRDINYEPTINNGIKVKHLFQSLKDRDLYENLEGEKEIITIQKNAFGDFPKTGQRLKLDNLFNLKFGWPIDYSEMDFVKLKEKIKGFEPEKNADNLEIIVPEATNSPFVIYYNRKSFQVKINTDGGTYIPDMTLFYGQTIPAVAETPKKPGASFAYWVADKDICIKDKSGEENIIQANTPIDMTKYQEGFQNAMPAEDITFKAIYKENDKAEYSVEFWVEKADYDDKNPKLDLKDKYEFVGNRVLTGKTGSVPDIASTSKDGIAFPDLDKARLNKIYKDSAEFDKYFKYNKELTDSQNQDVSNEKVEDDSGESVYKKVSRTIDAAGNTSYKIYFDRQVYTLYFSKLITENDSENHFWPIITKDGKVYDSKKGEPYSFKARFNQNLQGLWPDPIENVKGYPEDYRSLGWSALCKDKTIHYRDTPPYRLTANDFLDPSDIKGKAAYSKTLPLGDAGERPLGEREMCFGIDSSNQSRPFQVQFIMDTYPGFEVEGEHVESLHDFSLQYRKFDTPIADYGFTPPDIEGFEPKNEKTTIKGTMDVYDWEELNDEDSDRLEEFKTYLKFIGAPREDVKNYKDLYNEKYKIRFLGQFPEKVENDQEEENQEENKEENNQEGNQEDKNKEENNQEKENVQPIEFNDNANLEFEYSRKSYTINFNNDPRKVRDYTSYKDSEKESVPYQHPLRWLDGVYNFDYDKSDEENKEAREKYDQEHIIDNRVPEKPDWVPESWKFLGWSLNPEGTTLVKDGNYTMPAHNITLYAKWGCDTDSKVTFDLGLDADEATNYMIKPIDLKSSKYEVGDDVRTSIKENKKYKLPTEDETSTSGKQVFIVENGLAIKAPSVPRRPGYDFMGWEHVIFKKDGEGKNTGEVDDSFKEKYGLPRQYTFESEVYSDVYLKAIWAKNNLYDVKITDHILDEDLNEVKTETNVLENQREGTFAFYFARLQGEKLTLVADKEFDQAPDDVKNTFNQYRDKIKEESEGATDSISNSANEINTYYQNVKVDTVKCPMAYNQLQFFYKPYRKREYKVNYLLVDNKADLSDTSKYPSVGKPDSSLTKPIIEQDEISNGNRHYDARNFRPIPGFKLVSKPQIQLVFELNEENNKLLSINGVDVGDNLENAQVNFYYKDIRLIKDKYDKPPKGYHRISFVAKDHGSFGKDENGKEIKEVHYDVIDGLYFSKVHVPTNNGKKDKNDADLLADPGYQIGSWSQKDNPATGLLDPHTVITRDYTFEISFIDKKYPEIEPIKVFESSKNENGYINNFLPKTADYDKALVEFIKMDNYKSYEILDDEKAIYEKLKEDDVYNSKVSDPEPIKTSIKVKISFKDKTSKEFDIPVLVYKNIYRALDNKGKVNILKKDKFLKDFVKVTVDPTEKAVDKQTKTYYVNPKAYVKIPEANKPVGIKPYIFEKWTVKANNKETDFDMTKHHKIAGEIVIVAKYSTKSKPMPQGVSAETVVTYIGNNPELERYKQAIKEGKLSDKKDVTEIKAYEITKEPDVSAEVLDPETKVTNNENKEVYKNYATLKLTYKSGDVNYVDIPVKVLEKVKKVVNETDIPKGYEDYLLVTVDPTENATDSSKSYYRVRKNIEVTIPANSPTGKEGYTFVKWDKDLTYSFNDNTTIKAIYSHQVPWTPIKPIPEANGGVIETFRGARPNIDDYKNNVKYTIEVNGEKFEKTLGAKDKLEFIGEVNPDNVDVSTLGDKKVPVKIALEDGTSVLTDLIVRVVDKVYPENTTEPIPEGYVNLYIIPTDDNQDKAQRAYKVHPNVDISILANGKPDADINLPEINPVNGKSFLRWTIQKGINTNWNVFKDGNIQFSEKTNYIVAKFVDNVVSGDPDETRPDVPADFVKVIVKRDKDTLNPKKTVYWVKKDTDVMINEVDESTAQDYVFDGWKYQDGDDENNLKEDANKNFKFSDQSGQVCHKFDKALTVITAKYSKFDVGPNVGGGPVGKGSDDENPGGDTLGGGTYPNPDGDKPSDNKGGDDTPSDNKGGDDTPSDNTGTPNPSDSDGGNPGDKPVDKPGDKTGDKPGENPKDKGNNPSQKGGNEIVEIQAKIDQTVKTVGNAAGKIAGSVSATVNSGVAGTKKALAKVLNPRTGIITNYEFYLGLMAASSVGLFFTREKKNKDEE</sequence>
<keyword evidence="3" id="KW-0732">Signal</keyword>
<dbReference type="Proteomes" id="UP000029579">
    <property type="component" value="Unassembled WGS sequence"/>
</dbReference>
<evidence type="ECO:0000256" key="3">
    <source>
        <dbReference type="SAM" id="SignalP"/>
    </source>
</evidence>
<dbReference type="OrthoDB" id="9776008at2"/>
<protein>
    <recommendedName>
        <fullName evidence="6">Repeat protein</fullName>
    </recommendedName>
</protein>
<dbReference type="InterPro" id="IPR042229">
    <property type="entry name" value="Listeria/Bacterioides_rpt_sf"/>
</dbReference>
<comment type="subcellular location">
    <subcellularLocation>
        <location evidence="1">Cell envelope</location>
    </subcellularLocation>
</comment>
<evidence type="ECO:0000313" key="4">
    <source>
        <dbReference type="EMBL" id="KGF05790.1"/>
    </source>
</evidence>
<organism evidence="4 5">
    <name type="scientific">Anaerococcus lactolyticus S7-1-13</name>
    <dbReference type="NCBI Taxonomy" id="1284686"/>
    <lineage>
        <taxon>Bacteria</taxon>
        <taxon>Bacillati</taxon>
        <taxon>Bacillota</taxon>
        <taxon>Tissierellia</taxon>
        <taxon>Tissierellales</taxon>
        <taxon>Peptoniphilaceae</taxon>
        <taxon>Anaerococcus</taxon>
    </lineage>
</organism>
<evidence type="ECO:0000256" key="2">
    <source>
        <dbReference type="SAM" id="MobiDB-lite"/>
    </source>
</evidence>
<dbReference type="eggNOG" id="COG3064">
    <property type="taxonomic scope" value="Bacteria"/>
</dbReference>
<evidence type="ECO:0008006" key="6">
    <source>
        <dbReference type="Google" id="ProtNLM"/>
    </source>
</evidence>
<evidence type="ECO:0000256" key="1">
    <source>
        <dbReference type="ARBA" id="ARBA00004196"/>
    </source>
</evidence>
<dbReference type="EMBL" id="JRMW01000010">
    <property type="protein sequence ID" value="KGF05790.1"/>
    <property type="molecule type" value="Genomic_DNA"/>
</dbReference>
<dbReference type="RefSeq" id="WP_037325975.1">
    <property type="nucleotide sequence ID" value="NZ_JRMW01000010.1"/>
</dbReference>
<feature type="region of interest" description="Disordered" evidence="2">
    <location>
        <begin position="752"/>
        <end position="798"/>
    </location>
</feature>
<accession>A0A095X6U4</accession>
<evidence type="ECO:0000313" key="5">
    <source>
        <dbReference type="Proteomes" id="UP000029579"/>
    </source>
</evidence>
<gene>
    <name evidence="4" type="ORF">HMPREF1630_00415</name>
</gene>
<comment type="caution">
    <text evidence="4">The sequence shown here is derived from an EMBL/GenBank/DDBJ whole genome shotgun (WGS) entry which is preliminary data.</text>
</comment>
<dbReference type="GO" id="GO:0030313">
    <property type="term" value="C:cell envelope"/>
    <property type="evidence" value="ECO:0007669"/>
    <property type="project" value="UniProtKB-SubCell"/>
</dbReference>
<reference evidence="4 5" key="1">
    <citation type="submission" date="2014-07" db="EMBL/GenBank/DDBJ databases">
        <authorList>
            <person name="McCorrison J."/>
            <person name="Sanka R."/>
            <person name="Torralba M."/>
            <person name="Gillis M."/>
            <person name="Haft D.H."/>
            <person name="Methe B."/>
            <person name="Sutton G."/>
            <person name="Nelson K.E."/>
        </authorList>
    </citation>
    <scope>NUCLEOTIDE SEQUENCE [LARGE SCALE GENOMIC DNA]</scope>
    <source>
        <strain evidence="4 5">S7-1-13</strain>
    </source>
</reference>